<evidence type="ECO:0000313" key="3">
    <source>
        <dbReference type="Proteomes" id="UP000287651"/>
    </source>
</evidence>
<protein>
    <submittedName>
        <fullName evidence="2">Uncharacterized protein</fullName>
    </submittedName>
</protein>
<feature type="compositionally biased region" description="Low complexity" evidence="1">
    <location>
        <begin position="18"/>
        <end position="27"/>
    </location>
</feature>
<dbReference type="AlphaFoldDB" id="A0A427A4V3"/>
<organism evidence="2 3">
    <name type="scientific">Ensete ventricosum</name>
    <name type="common">Abyssinian banana</name>
    <name type="synonym">Musa ensete</name>
    <dbReference type="NCBI Taxonomy" id="4639"/>
    <lineage>
        <taxon>Eukaryota</taxon>
        <taxon>Viridiplantae</taxon>
        <taxon>Streptophyta</taxon>
        <taxon>Embryophyta</taxon>
        <taxon>Tracheophyta</taxon>
        <taxon>Spermatophyta</taxon>
        <taxon>Magnoliopsida</taxon>
        <taxon>Liliopsida</taxon>
        <taxon>Zingiberales</taxon>
        <taxon>Musaceae</taxon>
        <taxon>Ensete</taxon>
    </lineage>
</organism>
<name>A0A427A4V3_ENSVE</name>
<evidence type="ECO:0000313" key="2">
    <source>
        <dbReference type="EMBL" id="RRT71234.1"/>
    </source>
</evidence>
<dbReference type="EMBL" id="AMZH03003764">
    <property type="protein sequence ID" value="RRT71234.1"/>
    <property type="molecule type" value="Genomic_DNA"/>
</dbReference>
<accession>A0A427A4V3</accession>
<evidence type="ECO:0000256" key="1">
    <source>
        <dbReference type="SAM" id="MobiDB-lite"/>
    </source>
</evidence>
<reference evidence="2 3" key="1">
    <citation type="journal article" date="2014" name="Agronomy (Basel)">
        <title>A Draft Genome Sequence for Ensete ventricosum, the Drought-Tolerant Tree Against Hunger.</title>
        <authorList>
            <person name="Harrison J."/>
            <person name="Moore K.A."/>
            <person name="Paszkiewicz K."/>
            <person name="Jones T."/>
            <person name="Grant M."/>
            <person name="Ambacheew D."/>
            <person name="Muzemil S."/>
            <person name="Studholme D.J."/>
        </authorList>
    </citation>
    <scope>NUCLEOTIDE SEQUENCE [LARGE SCALE GENOMIC DNA]</scope>
</reference>
<gene>
    <name evidence="2" type="ORF">B296_00025706</name>
</gene>
<feature type="region of interest" description="Disordered" evidence="1">
    <location>
        <begin position="1"/>
        <end position="31"/>
    </location>
</feature>
<proteinExistence type="predicted"/>
<sequence>MYLEVEIESHPNHPRPPATSTKSPSTSNHDHLIDSFTIAAASPLSQFSSALPHPLAKNLGVEEGEVSKIKRGRETNMMRQEPPFIARLAFRAYHYPTPNLTAVKRFGTDGDTCERS</sequence>
<comment type="caution">
    <text evidence="2">The sequence shown here is derived from an EMBL/GenBank/DDBJ whole genome shotgun (WGS) entry which is preliminary data.</text>
</comment>
<dbReference type="Proteomes" id="UP000287651">
    <property type="component" value="Unassembled WGS sequence"/>
</dbReference>